<evidence type="ECO:0000313" key="2">
    <source>
        <dbReference type="EMBL" id="KAJ7365093.1"/>
    </source>
</evidence>
<evidence type="ECO:0000313" key="3">
    <source>
        <dbReference type="Proteomes" id="UP001163046"/>
    </source>
</evidence>
<organism evidence="2 3">
    <name type="scientific">Desmophyllum pertusum</name>
    <dbReference type="NCBI Taxonomy" id="174260"/>
    <lineage>
        <taxon>Eukaryota</taxon>
        <taxon>Metazoa</taxon>
        <taxon>Cnidaria</taxon>
        <taxon>Anthozoa</taxon>
        <taxon>Hexacorallia</taxon>
        <taxon>Scleractinia</taxon>
        <taxon>Caryophylliina</taxon>
        <taxon>Caryophylliidae</taxon>
        <taxon>Desmophyllum</taxon>
    </lineage>
</organism>
<dbReference type="Gene3D" id="1.10.533.10">
    <property type="entry name" value="Death Domain, Fas"/>
    <property type="match status" value="1"/>
</dbReference>
<accession>A0A9W9YUJ6</accession>
<sequence>MASVQPEESRLSPYRKLLLKLSSDLTSNDLERILAFCRICLKQLEGWILPGRYSFKTEAVKVETDGYRDDIVTDGVDDNTEKDPAIPGSSGTSTGYRDDIVTDGVGDNTENDPAIPGSSGTSTGYRDDIVTDGVGDNTENDPPIPGSSGTSTAEIGQSRCSIYICPTSFVSHCCTMQMMVVLLQPSMPRVLSGDQGPAQISQCFAVLYSDTSSDGNNGSSSGLTGPSPCRD</sequence>
<feature type="region of interest" description="Disordered" evidence="1">
    <location>
        <begin position="212"/>
        <end position="231"/>
    </location>
</feature>
<dbReference type="InterPro" id="IPR011029">
    <property type="entry name" value="DEATH-like_dom_sf"/>
</dbReference>
<keyword evidence="3" id="KW-1185">Reference proteome</keyword>
<dbReference type="EMBL" id="MU827304">
    <property type="protein sequence ID" value="KAJ7365093.1"/>
    <property type="molecule type" value="Genomic_DNA"/>
</dbReference>
<comment type="caution">
    <text evidence="2">The sequence shown here is derived from an EMBL/GenBank/DDBJ whole genome shotgun (WGS) entry which is preliminary data.</text>
</comment>
<proteinExistence type="predicted"/>
<protein>
    <submittedName>
        <fullName evidence="2">Uncharacterized protein</fullName>
    </submittedName>
</protein>
<dbReference type="Proteomes" id="UP001163046">
    <property type="component" value="Unassembled WGS sequence"/>
</dbReference>
<name>A0A9W9YUJ6_9CNID</name>
<gene>
    <name evidence="2" type="ORF">OS493_007740</name>
</gene>
<feature type="region of interest" description="Disordered" evidence="1">
    <location>
        <begin position="72"/>
        <end position="153"/>
    </location>
</feature>
<dbReference type="AlphaFoldDB" id="A0A9W9YUJ6"/>
<reference evidence="2" key="1">
    <citation type="submission" date="2023-01" db="EMBL/GenBank/DDBJ databases">
        <title>Genome assembly of the deep-sea coral Lophelia pertusa.</title>
        <authorList>
            <person name="Herrera S."/>
            <person name="Cordes E."/>
        </authorList>
    </citation>
    <scope>NUCLEOTIDE SEQUENCE</scope>
    <source>
        <strain evidence="2">USNM1676648</strain>
        <tissue evidence="2">Polyp</tissue>
    </source>
</reference>
<evidence type="ECO:0000256" key="1">
    <source>
        <dbReference type="SAM" id="MobiDB-lite"/>
    </source>
</evidence>